<evidence type="ECO:0000256" key="1">
    <source>
        <dbReference type="ARBA" id="ARBA00004651"/>
    </source>
</evidence>
<feature type="transmembrane region" description="Helical" evidence="6">
    <location>
        <begin position="343"/>
        <end position="363"/>
    </location>
</feature>
<feature type="transmembrane region" description="Helical" evidence="6">
    <location>
        <begin position="812"/>
        <end position="834"/>
    </location>
</feature>
<evidence type="ECO:0000256" key="5">
    <source>
        <dbReference type="ARBA" id="ARBA00023136"/>
    </source>
</evidence>
<evidence type="ECO:0000313" key="8">
    <source>
        <dbReference type="EMBL" id="WZL71136.1"/>
    </source>
</evidence>
<name>A0ABZ2Y709_9FIRM</name>
<proteinExistence type="predicted"/>
<dbReference type="SUPFAM" id="SSF63829">
    <property type="entry name" value="Calcium-dependent phosphotriesterase"/>
    <property type="match status" value="1"/>
</dbReference>
<organism evidence="8 9">
    <name type="scientific">Defluviitalea saccharophila</name>
    <dbReference type="NCBI Taxonomy" id="879970"/>
    <lineage>
        <taxon>Bacteria</taxon>
        <taxon>Bacillati</taxon>
        <taxon>Bacillota</taxon>
        <taxon>Clostridia</taxon>
        <taxon>Lachnospirales</taxon>
        <taxon>Defluviitaleaceae</taxon>
        <taxon>Defluviitalea</taxon>
    </lineage>
</organism>
<dbReference type="InterPro" id="IPR029151">
    <property type="entry name" value="Sensor-like_sf"/>
</dbReference>
<feature type="transmembrane region" description="Helical" evidence="6">
    <location>
        <begin position="879"/>
        <end position="896"/>
    </location>
</feature>
<dbReference type="EMBL" id="CP121687">
    <property type="protein sequence ID" value="WZL71136.1"/>
    <property type="molecule type" value="Genomic_DNA"/>
</dbReference>
<dbReference type="PANTHER" id="PTHR23506:SF23">
    <property type="entry name" value="GH10249P"/>
    <property type="match status" value="1"/>
</dbReference>
<feature type="transmembrane region" description="Helical" evidence="6">
    <location>
        <begin position="846"/>
        <end position="867"/>
    </location>
</feature>
<dbReference type="InterPro" id="IPR011701">
    <property type="entry name" value="MFS"/>
</dbReference>
<sequence>MFNFNKKSSRLIILAIMIIFAITSILNIDRYFENIFSEANEIEYVSVAESDSQGNYYAVAKSHTEVLKLSKDLNFVYRIESINNSKKGFNYANDIVIDDKDNIYVLSTYFDESSEFIQKEGIVRFNSKGEFEKELFMRQYNEEDAVALSGRIRTIDFLDDNTIGVAYIQGNNIASLKLNKDTAEMSDIKGFSFKDAELMVSDISIVPDFSSFYFTTKRGQIFKCDINTGDINEIYDGGANKKLFVPFEIKALGEDEIFIREAAQGKILKFKEDGSYEVVLDGDICRELGFEDDYYEFVGMKINPNNKAITFVNNSKIIQYNAEGHFNVISEWQYSPERRIINLFLWIQLVALGVLLLRILLWIVKTISKNNKKILRQSAIIVVMLVATSSIVTSYIYKNMQERDVESNYDILLTNLEIAKRVINGDKIKNIDTVEKYNSDEFLDVIKSLQETITVNGEIDYRMYSGVFILVDSTVYILTYQDMDIYAYYPLIHNYEESVYYDVFEKGEVYVGRIQDIEGDWQYVVGPIYDSQGDIVGVVEIGKDMLAYTQANRIMLKEILFNLLVIIIILLLLFVEVTIFDTKVVENKLSSSEKTEEEKVDMEVGSIRFVTVVVCLGIYMTSSFMPIYSQSMDAGLLNNLPSSIVTPLPMFTETLFLAITTIVFGHIKRNWKLKDTMAAGGIIMVLGSILTANSSTSLFLILSRALFGVGFGLFYVGMRTYTVFGKSEEEIEAQIAGFSAGMVGGVNCGGVIGSILVDNFGYKTVFYVMSVIILAGSILIYFLLSDRRKESSKKEEDTEPIKLSEFILNKSILAFYLLEFLPSAICGMFLMYFFPLFADSLGYSPLIVGRALLLYGLCTIYMGPMLTRLTSKYLGSRRSIILAPIIISIVMFVFAFNNQSIFIAFLVVIIIGLTDSFGLNQETDYFLSLDITKRYGESKSMGVYSLFECSGEAIGPMVYGIIMTLSMQRGLSLLATCLLLFIFIFSILSRQPKAAKDTVKDTAIN</sequence>
<feature type="transmembrane region" description="Helical" evidence="6">
    <location>
        <begin position="12"/>
        <end position="32"/>
    </location>
</feature>
<gene>
    <name evidence="8" type="ORF">QBE51_06365</name>
</gene>
<feature type="transmembrane region" description="Helical" evidence="6">
    <location>
        <begin position="559"/>
        <end position="580"/>
    </location>
</feature>
<dbReference type="InterPro" id="IPR036259">
    <property type="entry name" value="MFS_trans_sf"/>
</dbReference>
<feature type="transmembrane region" description="Helical" evidence="6">
    <location>
        <begin position="971"/>
        <end position="988"/>
    </location>
</feature>
<dbReference type="Proteomes" id="UP001486565">
    <property type="component" value="Chromosome"/>
</dbReference>
<dbReference type="SUPFAM" id="SSF103473">
    <property type="entry name" value="MFS general substrate transporter"/>
    <property type="match status" value="1"/>
</dbReference>
<feature type="transmembrane region" description="Helical" evidence="6">
    <location>
        <begin position="698"/>
        <end position="717"/>
    </location>
</feature>
<feature type="transmembrane region" description="Helical" evidence="6">
    <location>
        <begin position="609"/>
        <end position="628"/>
    </location>
</feature>
<keyword evidence="5 6" id="KW-0472">Membrane</keyword>
<keyword evidence="4 6" id="KW-1133">Transmembrane helix</keyword>
<feature type="domain" description="Major facilitator superfamily (MFS) profile" evidence="7">
    <location>
        <begin position="567"/>
        <end position="993"/>
    </location>
</feature>
<protein>
    <submittedName>
        <fullName evidence="8">MFS transporter</fullName>
    </submittedName>
</protein>
<feature type="transmembrane region" description="Helical" evidence="6">
    <location>
        <begin position="676"/>
        <end position="692"/>
    </location>
</feature>
<feature type="transmembrane region" description="Helical" evidence="6">
    <location>
        <begin position="764"/>
        <end position="784"/>
    </location>
</feature>
<evidence type="ECO:0000256" key="3">
    <source>
        <dbReference type="ARBA" id="ARBA00022692"/>
    </source>
</evidence>
<evidence type="ECO:0000256" key="2">
    <source>
        <dbReference type="ARBA" id="ARBA00022448"/>
    </source>
</evidence>
<dbReference type="Pfam" id="PF07690">
    <property type="entry name" value="MFS_1"/>
    <property type="match status" value="1"/>
</dbReference>
<dbReference type="PROSITE" id="PS50850">
    <property type="entry name" value="MFS"/>
    <property type="match status" value="1"/>
</dbReference>
<keyword evidence="3 6" id="KW-0812">Transmembrane</keyword>
<dbReference type="InterPro" id="IPR011042">
    <property type="entry name" value="6-blade_b-propeller_TolB-like"/>
</dbReference>
<dbReference type="SUPFAM" id="SSF103190">
    <property type="entry name" value="Sensory domain-like"/>
    <property type="match status" value="1"/>
</dbReference>
<dbReference type="Gene3D" id="2.120.10.30">
    <property type="entry name" value="TolB, C-terminal domain"/>
    <property type="match status" value="1"/>
</dbReference>
<comment type="subcellular location">
    <subcellularLocation>
        <location evidence="1">Cell membrane</location>
        <topology evidence="1">Multi-pass membrane protein</topology>
    </subcellularLocation>
</comment>
<feature type="transmembrane region" description="Helical" evidence="6">
    <location>
        <begin position="941"/>
        <end position="965"/>
    </location>
</feature>
<dbReference type="PANTHER" id="PTHR23506">
    <property type="entry name" value="GH10249P"/>
    <property type="match status" value="1"/>
</dbReference>
<dbReference type="RefSeq" id="WP_341878100.1">
    <property type="nucleotide sequence ID" value="NZ_CP121687.1"/>
</dbReference>
<feature type="transmembrane region" description="Helical" evidence="6">
    <location>
        <begin position="648"/>
        <end position="667"/>
    </location>
</feature>
<evidence type="ECO:0000313" key="9">
    <source>
        <dbReference type="Proteomes" id="UP001486565"/>
    </source>
</evidence>
<evidence type="ECO:0000256" key="4">
    <source>
        <dbReference type="ARBA" id="ARBA00022989"/>
    </source>
</evidence>
<evidence type="ECO:0000256" key="6">
    <source>
        <dbReference type="SAM" id="Phobius"/>
    </source>
</evidence>
<accession>A0ABZ2Y709</accession>
<keyword evidence="9" id="KW-1185">Reference proteome</keyword>
<feature type="transmembrane region" description="Helical" evidence="6">
    <location>
        <begin position="738"/>
        <end position="758"/>
    </location>
</feature>
<keyword evidence="2" id="KW-0813">Transport</keyword>
<feature type="transmembrane region" description="Helical" evidence="6">
    <location>
        <begin position="902"/>
        <end position="920"/>
    </location>
</feature>
<dbReference type="Gene3D" id="1.20.1250.20">
    <property type="entry name" value="MFS general substrate transporter like domains"/>
    <property type="match status" value="2"/>
</dbReference>
<feature type="transmembrane region" description="Helical" evidence="6">
    <location>
        <begin position="375"/>
        <end position="397"/>
    </location>
</feature>
<evidence type="ECO:0000259" key="7">
    <source>
        <dbReference type="PROSITE" id="PS50850"/>
    </source>
</evidence>
<dbReference type="InterPro" id="IPR050930">
    <property type="entry name" value="MFS_Vesicular_Transporter"/>
</dbReference>
<dbReference type="InterPro" id="IPR020846">
    <property type="entry name" value="MFS_dom"/>
</dbReference>
<reference evidence="8 9" key="1">
    <citation type="submission" date="2023-03" db="EMBL/GenBank/DDBJ databases">
        <title>Novel Species.</title>
        <authorList>
            <person name="Ma S."/>
        </authorList>
    </citation>
    <scope>NUCLEOTIDE SEQUENCE [LARGE SCALE GENOMIC DNA]</scope>
    <source>
        <strain evidence="8 9">LIND6LT2</strain>
    </source>
</reference>